<dbReference type="Proteomes" id="UP001140453">
    <property type="component" value="Unassembled WGS sequence"/>
</dbReference>
<dbReference type="AlphaFoldDB" id="A0A9W8YI39"/>
<reference evidence="2" key="1">
    <citation type="submission" date="2022-10" db="EMBL/GenBank/DDBJ databases">
        <title>Tapping the CABI collections for fungal endophytes: first genome assemblies for Collariella, Neodidymelliopsis, Ascochyta clinopodiicola, Didymella pomorum, Didymosphaeria variabile, Neocosmospora piperis and Neocucurbitaria cava.</title>
        <authorList>
            <person name="Hill R."/>
        </authorList>
    </citation>
    <scope>NUCLEOTIDE SEQUENCE</scope>
    <source>
        <strain evidence="2">IMI 355082</strain>
    </source>
</reference>
<comment type="caution">
    <text evidence="2">The sequence shown here is derived from an EMBL/GenBank/DDBJ whole genome shotgun (WGS) entry which is preliminary data.</text>
</comment>
<organism evidence="2 3">
    <name type="scientific">Gnomoniopsis smithogilvyi</name>
    <dbReference type="NCBI Taxonomy" id="1191159"/>
    <lineage>
        <taxon>Eukaryota</taxon>
        <taxon>Fungi</taxon>
        <taxon>Dikarya</taxon>
        <taxon>Ascomycota</taxon>
        <taxon>Pezizomycotina</taxon>
        <taxon>Sordariomycetes</taxon>
        <taxon>Sordariomycetidae</taxon>
        <taxon>Diaporthales</taxon>
        <taxon>Gnomoniaceae</taxon>
        <taxon>Gnomoniopsis</taxon>
    </lineage>
</organism>
<dbReference type="OrthoDB" id="3941683at2759"/>
<proteinExistence type="predicted"/>
<accession>A0A9W8YI39</accession>
<feature type="chain" id="PRO_5040774584" evidence="1">
    <location>
        <begin position="19"/>
        <end position="177"/>
    </location>
</feature>
<keyword evidence="1" id="KW-0732">Signal</keyword>
<evidence type="ECO:0000313" key="3">
    <source>
        <dbReference type="Proteomes" id="UP001140453"/>
    </source>
</evidence>
<name>A0A9W8YI39_9PEZI</name>
<sequence>MLVTYSTLAVLLASSAVAAPLNINLGAYSPALVVGDGEISFAGGAAGAENLVNTLQGAAASQGGAVAQGQAIAPAAAAPAERAAVLSEPASLPVPGVNRELSPRADASEDDIDFDVNEKREEGSLMKRQSAGFDRALTFAEAALTKGPKVQLGSPAAGVGIIVDNNPTPAAAVTPAE</sequence>
<evidence type="ECO:0000256" key="1">
    <source>
        <dbReference type="SAM" id="SignalP"/>
    </source>
</evidence>
<gene>
    <name evidence="2" type="ORF">N0V93_010017</name>
</gene>
<evidence type="ECO:0000313" key="2">
    <source>
        <dbReference type="EMBL" id="KAJ4385588.1"/>
    </source>
</evidence>
<dbReference type="EMBL" id="JAPEVB010000007">
    <property type="protein sequence ID" value="KAJ4385588.1"/>
    <property type="molecule type" value="Genomic_DNA"/>
</dbReference>
<feature type="signal peptide" evidence="1">
    <location>
        <begin position="1"/>
        <end position="18"/>
    </location>
</feature>
<protein>
    <submittedName>
        <fullName evidence="2">Uncharacterized protein</fullName>
    </submittedName>
</protein>
<keyword evidence="3" id="KW-1185">Reference proteome</keyword>